<gene>
    <name evidence="1" type="ORF">VITISV_004409</name>
</gene>
<evidence type="ECO:0000313" key="1">
    <source>
        <dbReference type="EMBL" id="CAN61063.1"/>
    </source>
</evidence>
<dbReference type="InterPro" id="IPR043128">
    <property type="entry name" value="Rev_trsase/Diguanyl_cyclase"/>
</dbReference>
<dbReference type="AlphaFoldDB" id="A5B7I5"/>
<dbReference type="PANTHER" id="PTHR48475">
    <property type="entry name" value="RIBONUCLEASE H"/>
    <property type="match status" value="1"/>
</dbReference>
<protein>
    <recommendedName>
        <fullName evidence="2">Reverse transcriptase/retrotransposon-derived protein RNase H-like domain-containing protein</fullName>
    </recommendedName>
</protein>
<organism evidence="1">
    <name type="scientific">Vitis vinifera</name>
    <name type="common">Grape</name>
    <dbReference type="NCBI Taxonomy" id="29760"/>
    <lineage>
        <taxon>Eukaryota</taxon>
        <taxon>Viridiplantae</taxon>
        <taxon>Streptophyta</taxon>
        <taxon>Embryophyta</taxon>
        <taxon>Tracheophyta</taxon>
        <taxon>Spermatophyta</taxon>
        <taxon>Magnoliopsida</taxon>
        <taxon>eudicotyledons</taxon>
        <taxon>Gunneridae</taxon>
        <taxon>Pentapetalae</taxon>
        <taxon>rosids</taxon>
        <taxon>Vitales</taxon>
        <taxon>Vitaceae</taxon>
        <taxon>Viteae</taxon>
        <taxon>Vitis</taxon>
    </lineage>
</organism>
<accession>A5B7I5</accession>
<sequence>MTCSRVYQRSQVFGLFGKRGGHSKEEWEVTLSPDTTKFPCSSRMRRRQSSLHHIGCTTTKSCLNPYKIKVILETLVPSSKKELQRLTGHLVAFERFIAYFTDKPRPFFLMLRGVSTCGWTDECKQTFEVVKRYLIEPPIRSSPKSDKQLYMYLVVSDCVAHQVIVLTNQPLRVTLHKLDLSGRMLTWAIELSEHGIKYQSRLALKGQNLKVDTLAGIIATLFIREAIILPVHLQATPSIILGPVCSDNEADLGWIQDIVARFTLINDHLYRQSFGGPYLRCLSDLKPKYVLTELHEGINDRCQRYAPIPHIPSEALNPITSPWLFVLWGMDKIDPLLVVVAQKKFLLKRKTMPTSRTRMFPSSFGKTSCVGSESHERLWQILDCNLAPIGATHFAFAYGMEVVIPIEIGMPTAKTVVQSQRDNDEEIEIFLDWVDEIRGNVAIRMASYRQRAIANWEWPYVVTKAGDSRTYHLQTLDNVPLLRPWNVCNLKLYYQ</sequence>
<dbReference type="Gene3D" id="3.30.70.270">
    <property type="match status" value="1"/>
</dbReference>
<dbReference type="EMBL" id="AM449370">
    <property type="protein sequence ID" value="CAN61063.1"/>
    <property type="molecule type" value="Genomic_DNA"/>
</dbReference>
<evidence type="ECO:0008006" key="2">
    <source>
        <dbReference type="Google" id="ProtNLM"/>
    </source>
</evidence>
<dbReference type="PANTHER" id="PTHR48475:SF2">
    <property type="entry name" value="RIBONUCLEASE H"/>
    <property type="match status" value="1"/>
</dbReference>
<dbReference type="SUPFAM" id="SSF56672">
    <property type="entry name" value="DNA/RNA polymerases"/>
    <property type="match status" value="1"/>
</dbReference>
<dbReference type="InterPro" id="IPR043502">
    <property type="entry name" value="DNA/RNA_pol_sf"/>
</dbReference>
<reference evidence="1" key="1">
    <citation type="journal article" date="2007" name="PLoS ONE">
        <title>The first genome sequence of an elite grapevine cultivar (Pinot noir Vitis vinifera L.): coping with a highly heterozygous genome.</title>
        <authorList>
            <person name="Velasco R."/>
            <person name="Zharkikh A."/>
            <person name="Troggio M."/>
            <person name="Cartwright D.A."/>
            <person name="Cestaro A."/>
            <person name="Pruss D."/>
            <person name="Pindo M."/>
            <person name="FitzGerald L.M."/>
            <person name="Vezzulli S."/>
            <person name="Reid J."/>
            <person name="Malacarne G."/>
            <person name="Iliev D."/>
            <person name="Coppola G."/>
            <person name="Wardell B."/>
            <person name="Micheletti D."/>
            <person name="Macalma T."/>
            <person name="Facci M."/>
            <person name="Mitchell J.T."/>
            <person name="Perazzolli M."/>
            <person name="Eldredge G."/>
            <person name="Gatto P."/>
            <person name="Oyzerski R."/>
            <person name="Moretto M."/>
            <person name="Gutin N."/>
            <person name="Stefanini M."/>
            <person name="Chen Y."/>
            <person name="Segala C."/>
            <person name="Davenport C."/>
            <person name="Dematte L."/>
            <person name="Mraz A."/>
            <person name="Battilana J."/>
            <person name="Stormo K."/>
            <person name="Costa F."/>
            <person name="Tao Q."/>
            <person name="Si-Ammour A."/>
            <person name="Harkins T."/>
            <person name="Lackey A."/>
            <person name="Perbost C."/>
            <person name="Taillon B."/>
            <person name="Stella A."/>
            <person name="Solovyev V."/>
            <person name="Fawcett J.A."/>
            <person name="Sterck L."/>
            <person name="Vandepoele K."/>
            <person name="Grando S.M."/>
            <person name="Toppo S."/>
            <person name="Moser C."/>
            <person name="Lanchbury J."/>
            <person name="Bogden R."/>
            <person name="Skolnick M."/>
            <person name="Sgaramella V."/>
            <person name="Bhatnagar S.K."/>
            <person name="Fontana P."/>
            <person name="Gutin A."/>
            <person name="Van de Peer Y."/>
            <person name="Salamini F."/>
            <person name="Viola R."/>
        </authorList>
    </citation>
    <scope>NUCLEOTIDE SEQUENCE</scope>
</reference>
<proteinExistence type="predicted"/>
<name>A5B7I5_VITVI</name>